<dbReference type="OrthoDB" id="1184974at2759"/>
<evidence type="ECO:0000313" key="1">
    <source>
        <dbReference type="EMBL" id="CAB4316622.1"/>
    </source>
</evidence>
<keyword evidence="2" id="KW-1185">Reference proteome</keyword>
<evidence type="ECO:0000313" key="2">
    <source>
        <dbReference type="Proteomes" id="UP000507245"/>
    </source>
</evidence>
<dbReference type="PANTHER" id="PTHR31170">
    <property type="entry name" value="BNAC04G53230D PROTEIN"/>
    <property type="match status" value="1"/>
</dbReference>
<protein>
    <submittedName>
        <fullName evidence="1">Uncharacterized protein</fullName>
    </submittedName>
</protein>
<gene>
    <name evidence="1" type="ORF">ORAREDHAP_LOCUS42520</name>
</gene>
<dbReference type="Proteomes" id="UP000507245">
    <property type="component" value="Unassembled WGS sequence"/>
</dbReference>
<name>A0A6J5XWL3_PRUAR</name>
<dbReference type="Pfam" id="PF03140">
    <property type="entry name" value="DUF247"/>
    <property type="match status" value="1"/>
</dbReference>
<sequence>MSKKLGPAAKSPLTVRSCIFKVPQVLRRHKPEAYEPHVISIGPIHRDGSKQFQQLETVKQWYLKTLLSRMNLSLEKFIDGFNEFLLHESEEKGIIEFGKGARDFYEEPLDFNDKEFMEIMILDGCFVIQLFRKFIHHWEKEDDPILNEEKEDDPILNMDCMLQYACHDLLLLENQLPWSVLSCLYRFTLGKRNGEPPFSVVLLCFFSSSLHSSNKYCNSYFQYLMELDQKVDENGVLHILDLIRTSIVFAFQPFEPSSRNDQNCLWWFAEKEEKEIEPEIQEIPAATALSEAGVKFERGSDNNLMNIEFKMGNLIAFEQCYHGRSQQITSYAVFMDKLINSDKDIKLLSKKKILANWLSVEDGSNFFNKLYTDTVVKEFHYDKLCAEVNKYYQVGWHKQNYPSGSYLIADQIYHLSIVFYPQYVVVKNKGAYADIVLYC</sequence>
<dbReference type="AlphaFoldDB" id="A0A6J5XWL3"/>
<dbReference type="InterPro" id="IPR004158">
    <property type="entry name" value="DUF247_pln"/>
</dbReference>
<dbReference type="EMBL" id="CAEKKB010000007">
    <property type="protein sequence ID" value="CAB4316622.1"/>
    <property type="molecule type" value="Genomic_DNA"/>
</dbReference>
<proteinExistence type="predicted"/>
<organism evidence="1 2">
    <name type="scientific">Prunus armeniaca</name>
    <name type="common">Apricot</name>
    <name type="synonym">Armeniaca vulgaris</name>
    <dbReference type="NCBI Taxonomy" id="36596"/>
    <lineage>
        <taxon>Eukaryota</taxon>
        <taxon>Viridiplantae</taxon>
        <taxon>Streptophyta</taxon>
        <taxon>Embryophyta</taxon>
        <taxon>Tracheophyta</taxon>
        <taxon>Spermatophyta</taxon>
        <taxon>Magnoliopsida</taxon>
        <taxon>eudicotyledons</taxon>
        <taxon>Gunneridae</taxon>
        <taxon>Pentapetalae</taxon>
        <taxon>rosids</taxon>
        <taxon>fabids</taxon>
        <taxon>Rosales</taxon>
        <taxon>Rosaceae</taxon>
        <taxon>Amygdaloideae</taxon>
        <taxon>Amygdaleae</taxon>
        <taxon>Prunus</taxon>
    </lineage>
</organism>
<dbReference type="PANTHER" id="PTHR31170:SF17">
    <property type="match status" value="1"/>
</dbReference>
<reference evidence="2" key="1">
    <citation type="journal article" date="2020" name="Genome Biol.">
        <title>Gamete binning: chromosome-level and haplotype-resolved genome assembly enabled by high-throughput single-cell sequencing of gamete genomes.</title>
        <authorList>
            <person name="Campoy J.A."/>
            <person name="Sun H."/>
            <person name="Goel M."/>
            <person name="Jiao W.-B."/>
            <person name="Folz-Donahue K."/>
            <person name="Wang N."/>
            <person name="Rubio M."/>
            <person name="Liu C."/>
            <person name="Kukat C."/>
            <person name="Ruiz D."/>
            <person name="Huettel B."/>
            <person name="Schneeberger K."/>
        </authorList>
    </citation>
    <scope>NUCLEOTIDE SEQUENCE [LARGE SCALE GENOMIC DNA]</scope>
    <source>
        <strain evidence="2">cv. Rojo Pasion</strain>
    </source>
</reference>
<accession>A0A6J5XWL3</accession>